<organism evidence="7 8">
    <name type="scientific">Mytilus coruscus</name>
    <name type="common">Sea mussel</name>
    <dbReference type="NCBI Taxonomy" id="42192"/>
    <lineage>
        <taxon>Eukaryota</taxon>
        <taxon>Metazoa</taxon>
        <taxon>Spiralia</taxon>
        <taxon>Lophotrochozoa</taxon>
        <taxon>Mollusca</taxon>
        <taxon>Bivalvia</taxon>
        <taxon>Autobranchia</taxon>
        <taxon>Pteriomorphia</taxon>
        <taxon>Mytilida</taxon>
        <taxon>Mytiloidea</taxon>
        <taxon>Mytilidae</taxon>
        <taxon>Mytilinae</taxon>
        <taxon>Mytilus</taxon>
    </lineage>
</organism>
<dbReference type="OrthoDB" id="6017at2759"/>
<dbReference type="PANTHER" id="PTHR24126:SF14">
    <property type="entry name" value="ANK_REP_REGION DOMAIN-CONTAINING PROTEIN"/>
    <property type="match status" value="1"/>
</dbReference>
<feature type="repeat" description="ANK" evidence="3">
    <location>
        <begin position="883"/>
        <end position="915"/>
    </location>
</feature>
<dbReference type="InterPro" id="IPR049050">
    <property type="entry name" value="nSTAND3"/>
</dbReference>
<dbReference type="Gene3D" id="1.10.533.10">
    <property type="entry name" value="Death Domain, Fas"/>
    <property type="match status" value="1"/>
</dbReference>
<dbReference type="Pfam" id="PF13637">
    <property type="entry name" value="Ank_4"/>
    <property type="match status" value="1"/>
</dbReference>
<feature type="repeat" description="ANK" evidence="3">
    <location>
        <begin position="1088"/>
        <end position="1120"/>
    </location>
</feature>
<evidence type="ECO:0000259" key="6">
    <source>
        <dbReference type="Pfam" id="PF20720"/>
    </source>
</evidence>
<dbReference type="Gene3D" id="3.40.50.300">
    <property type="entry name" value="P-loop containing nucleotide triphosphate hydrolases"/>
    <property type="match status" value="1"/>
</dbReference>
<dbReference type="CDD" id="cd01671">
    <property type="entry name" value="CARD"/>
    <property type="match status" value="1"/>
</dbReference>
<dbReference type="PROSITE" id="PS50297">
    <property type="entry name" value="ANK_REP_REGION"/>
    <property type="match status" value="7"/>
</dbReference>
<dbReference type="InterPro" id="IPR002110">
    <property type="entry name" value="Ankyrin_rpt"/>
</dbReference>
<dbReference type="SUPFAM" id="SSF48403">
    <property type="entry name" value="Ankyrin repeat"/>
    <property type="match status" value="1"/>
</dbReference>
<dbReference type="SMART" id="SM00248">
    <property type="entry name" value="ANK"/>
    <property type="match status" value="10"/>
</dbReference>
<feature type="signal peptide" evidence="5">
    <location>
        <begin position="1"/>
        <end position="22"/>
    </location>
</feature>
<feature type="repeat" description="ANK" evidence="3">
    <location>
        <begin position="955"/>
        <end position="987"/>
    </location>
</feature>
<feature type="domain" description="Novel STAND NTPase 3" evidence="6">
    <location>
        <begin position="363"/>
        <end position="527"/>
    </location>
</feature>
<dbReference type="PROSITE" id="PS50088">
    <property type="entry name" value="ANK_REPEAT"/>
    <property type="match status" value="8"/>
</dbReference>
<dbReference type="PANTHER" id="PTHR24126">
    <property type="entry name" value="ANKYRIN REPEAT, PH AND SEC7 DOMAIN CONTAINING PROTEIN SECG-RELATED"/>
    <property type="match status" value="1"/>
</dbReference>
<name>A0A6J8AYS7_MYTCO</name>
<evidence type="ECO:0000256" key="1">
    <source>
        <dbReference type="ARBA" id="ARBA00022737"/>
    </source>
</evidence>
<evidence type="ECO:0000256" key="4">
    <source>
        <dbReference type="SAM" id="Coils"/>
    </source>
</evidence>
<dbReference type="InterPro" id="IPR011029">
    <property type="entry name" value="DEATH-like_dom_sf"/>
</dbReference>
<feature type="coiled-coil region" evidence="4">
    <location>
        <begin position="848"/>
        <end position="878"/>
    </location>
</feature>
<gene>
    <name evidence="7" type="ORF">MCOR_13062</name>
</gene>
<evidence type="ECO:0000256" key="2">
    <source>
        <dbReference type="ARBA" id="ARBA00023043"/>
    </source>
</evidence>
<feature type="repeat" description="ANK" evidence="3">
    <location>
        <begin position="916"/>
        <end position="952"/>
    </location>
</feature>
<evidence type="ECO:0000313" key="7">
    <source>
        <dbReference type="EMBL" id="CAC5376411.1"/>
    </source>
</evidence>
<dbReference type="AlphaFoldDB" id="A0A6J8AYS7"/>
<keyword evidence="4" id="KW-0175">Coiled coil</keyword>
<accession>A0A6J8AYS7</accession>
<keyword evidence="8" id="KW-1185">Reference proteome</keyword>
<keyword evidence="2 3" id="KW-0040">ANK repeat</keyword>
<dbReference type="Pfam" id="PF12796">
    <property type="entry name" value="Ank_2"/>
    <property type="match status" value="3"/>
</dbReference>
<dbReference type="Pfam" id="PF20720">
    <property type="entry name" value="nSTAND3"/>
    <property type="match status" value="1"/>
</dbReference>
<feature type="repeat" description="ANK" evidence="3">
    <location>
        <begin position="988"/>
        <end position="1020"/>
    </location>
</feature>
<evidence type="ECO:0000313" key="8">
    <source>
        <dbReference type="Proteomes" id="UP000507470"/>
    </source>
</evidence>
<reference evidence="7 8" key="1">
    <citation type="submission" date="2020-06" db="EMBL/GenBank/DDBJ databases">
        <authorList>
            <person name="Li R."/>
            <person name="Bekaert M."/>
        </authorList>
    </citation>
    <scope>NUCLEOTIDE SEQUENCE [LARGE SCALE GENOMIC DNA]</scope>
    <source>
        <strain evidence="8">wild</strain>
    </source>
</reference>
<keyword evidence="5" id="KW-0732">Signal</keyword>
<dbReference type="InterPro" id="IPR027417">
    <property type="entry name" value="P-loop_NTPase"/>
</dbReference>
<dbReference type="Gene3D" id="1.25.40.20">
    <property type="entry name" value="Ankyrin repeat-containing domain"/>
    <property type="match status" value="3"/>
</dbReference>
<dbReference type="InterPro" id="IPR036770">
    <property type="entry name" value="Ankyrin_rpt-contain_sf"/>
</dbReference>
<dbReference type="Proteomes" id="UP000507470">
    <property type="component" value="Unassembled WGS sequence"/>
</dbReference>
<protein>
    <recommendedName>
        <fullName evidence="6">Novel STAND NTPase 3 domain-containing protein</fullName>
    </recommendedName>
</protein>
<feature type="repeat" description="ANK" evidence="3">
    <location>
        <begin position="1055"/>
        <end position="1087"/>
    </location>
</feature>
<evidence type="ECO:0000256" key="3">
    <source>
        <dbReference type="PROSITE-ProRule" id="PRU00023"/>
    </source>
</evidence>
<dbReference type="SUPFAM" id="SSF52540">
    <property type="entry name" value="P-loop containing nucleoside triphosphate hydrolases"/>
    <property type="match status" value="1"/>
</dbReference>
<dbReference type="Pfam" id="PF00023">
    <property type="entry name" value="Ank"/>
    <property type="match status" value="1"/>
</dbReference>
<proteinExistence type="predicted"/>
<evidence type="ECO:0000256" key="5">
    <source>
        <dbReference type="SAM" id="SignalP"/>
    </source>
</evidence>
<feature type="repeat" description="ANK" evidence="3">
    <location>
        <begin position="1121"/>
        <end position="1144"/>
    </location>
</feature>
<keyword evidence="1" id="KW-0677">Repeat</keyword>
<dbReference type="PRINTS" id="PR01415">
    <property type="entry name" value="ANKYRIN"/>
</dbReference>
<feature type="repeat" description="ANK" evidence="3">
    <location>
        <begin position="1021"/>
        <end position="1043"/>
    </location>
</feature>
<dbReference type="EMBL" id="CACVKT020002187">
    <property type="protein sequence ID" value="CAC5376411.1"/>
    <property type="molecule type" value="Genomic_DNA"/>
</dbReference>
<sequence>MLFDLGLIKVFLVSGLICLATAVVCPDSSQWKLRTRARCNSSLPSYNCLYDESTATFVEFCTIRPDFQRPGYKFIIRGNLDGIQCEKNRFQPIKLWTNGSTDCILAKTVCNEQGQVIHDEGNSTSDRTCRCDYTKGFAFVKRPKQDCFCNPFLEDCSCFLKPCNKFHVMTPDLKEFSIITMIEKRHTALIVTVLVAVGNRLTMEAQIDDKMVKIKGEVQKMETEIKERMQLEKDNIMFKMKLKVNFKEILTTINSKEIVGELTLLTDSEKESITSCLGRIKANKELLEIIRHRGFATFNEFILVLRQHNPELATKIENTKDSVNKEELEEEIEKIYNDKIPENVRRFHDSQTHQWIVNEKMIIETKASMDIYKCLQEGNCICLVGRPGSGKSSILRHVALKLVDEYEAEDFDIIPVVIEPSNMLEYYNERRNQIFLLDDFCGKDKVNNQLLDVWKLDIENILNIINQSDCSTQKAEKRRTKILISCSTSVYNSNKFEPLKKRLDTFVLKLSEFPLTPEEREKMIKKYAPNAEKIDYMTEGTSTKKFDFPLLCKLSKGKSIDEINRLFSDPLQSIKNDLKTVQKDDRLQFCAIALCTLCNNKFETKWLNLNCEPYDIRIMKAVNEMCLEFNLDLKILNDLESIQDQFDNKQMDWLSKSGDTYHHIHDEIFNIASILCGKTYQRCFINHAPSSFIANRFNFQEHCEGLITLKIKYQKLYFDRLFRDLENGINYSTFQNIQLKNENYRKTFIKYCRSRELKFKEILEHLKKNPVKKNLQINTVNNKTPLRRKDTVFNLLDSKAPLIDCSCQGYEDMIHLLLQMNYDVNEQDSFGRTALFVASAKGHIEVVKRLVENEKYEIETNRENVENEENKKNNVNINKCDNKKRSSLHVACTERQTSVVKYLIQKGADIFAVDEDGYSPLHMACVSGNKDIVEHLLRIYIEKGKETEIEKKDNLGKTPIILASSKGENQIVELLLQYKANISATDKRGFTALLAASINGFSRTAKVLIENDANICHVDNDGRTALFIACKKGHKKIVKMLIEINQTIINICDWHHKSPFYIACAEGRLTIANMLCEGGADINLLDEDVKSPIYAACQRGHEKIVQFLLEKNAKIGTSDSHGNLPLHIACKGGYLNIVQLLLKNHTHCLTVPNQWDEKATDVAQKQGHIDIVGYLKEQESKLNNANTEITLDVTNNS</sequence>
<feature type="chain" id="PRO_5027110172" description="Novel STAND NTPase 3 domain-containing protein" evidence="5">
    <location>
        <begin position="23"/>
        <end position="1197"/>
    </location>
</feature>